<dbReference type="GO" id="GO:0071555">
    <property type="term" value="P:cell wall organization"/>
    <property type="evidence" value="ECO:0007669"/>
    <property type="project" value="UniProtKB-KW"/>
</dbReference>
<dbReference type="EC" id="1.3.1.98" evidence="5 19"/>
<keyword evidence="16 19" id="KW-0961">Cell wall biogenesis/degradation</keyword>
<evidence type="ECO:0000313" key="22">
    <source>
        <dbReference type="Proteomes" id="UP000216035"/>
    </source>
</evidence>
<evidence type="ECO:0000256" key="13">
    <source>
        <dbReference type="ARBA" id="ARBA00022984"/>
    </source>
</evidence>
<dbReference type="InterPro" id="IPR003170">
    <property type="entry name" value="MurB"/>
</dbReference>
<dbReference type="Gene3D" id="3.30.465.10">
    <property type="match status" value="1"/>
</dbReference>
<organism evidence="21 22">
    <name type="scientific">Flavobacterium aurantiibacter</name>
    <dbReference type="NCBI Taxonomy" id="2023067"/>
    <lineage>
        <taxon>Bacteria</taxon>
        <taxon>Pseudomonadati</taxon>
        <taxon>Bacteroidota</taxon>
        <taxon>Flavobacteriia</taxon>
        <taxon>Flavobacteriales</taxon>
        <taxon>Flavobacteriaceae</taxon>
        <taxon>Flavobacterium</taxon>
    </lineage>
</organism>
<evidence type="ECO:0000256" key="14">
    <source>
        <dbReference type="ARBA" id="ARBA00023002"/>
    </source>
</evidence>
<dbReference type="NCBIfam" id="NF010480">
    <property type="entry name" value="PRK13905.1"/>
    <property type="match status" value="1"/>
</dbReference>
<evidence type="ECO:0000256" key="16">
    <source>
        <dbReference type="ARBA" id="ARBA00023316"/>
    </source>
</evidence>
<evidence type="ECO:0000256" key="12">
    <source>
        <dbReference type="ARBA" id="ARBA00022960"/>
    </source>
</evidence>
<evidence type="ECO:0000256" key="18">
    <source>
        <dbReference type="ARBA" id="ARBA00048914"/>
    </source>
</evidence>
<dbReference type="RefSeq" id="WP_094486297.1">
    <property type="nucleotide sequence ID" value="NZ_NOXX01000195.1"/>
</dbReference>
<dbReference type="GO" id="GO:0008762">
    <property type="term" value="F:UDP-N-acetylmuramate dehydrogenase activity"/>
    <property type="evidence" value="ECO:0007669"/>
    <property type="project" value="UniProtKB-UniRule"/>
</dbReference>
<evidence type="ECO:0000256" key="3">
    <source>
        <dbReference type="ARBA" id="ARBA00004496"/>
    </source>
</evidence>
<evidence type="ECO:0000256" key="6">
    <source>
        <dbReference type="ARBA" id="ARBA00015188"/>
    </source>
</evidence>
<keyword evidence="14 19" id="KW-0560">Oxidoreductase</keyword>
<dbReference type="GO" id="GO:0005829">
    <property type="term" value="C:cytosol"/>
    <property type="evidence" value="ECO:0007669"/>
    <property type="project" value="TreeGrafter"/>
</dbReference>
<evidence type="ECO:0000256" key="17">
    <source>
        <dbReference type="ARBA" id="ARBA00031026"/>
    </source>
</evidence>
<feature type="active site" evidence="19">
    <location>
        <position position="281"/>
    </location>
</feature>
<comment type="cofactor">
    <cofactor evidence="1 19">
        <name>FAD</name>
        <dbReference type="ChEBI" id="CHEBI:57692"/>
    </cofactor>
</comment>
<dbReference type="GO" id="GO:0051301">
    <property type="term" value="P:cell division"/>
    <property type="evidence" value="ECO:0007669"/>
    <property type="project" value="UniProtKB-KW"/>
</dbReference>
<dbReference type="NCBIfam" id="TIGR00179">
    <property type="entry name" value="murB"/>
    <property type="match status" value="1"/>
</dbReference>
<evidence type="ECO:0000256" key="10">
    <source>
        <dbReference type="ARBA" id="ARBA00022827"/>
    </source>
</evidence>
<comment type="pathway">
    <text evidence="4 19">Cell wall biogenesis; peptidoglycan biosynthesis.</text>
</comment>
<dbReference type="GO" id="GO:0071949">
    <property type="term" value="F:FAD binding"/>
    <property type="evidence" value="ECO:0007669"/>
    <property type="project" value="InterPro"/>
</dbReference>
<dbReference type="SUPFAM" id="SSF56194">
    <property type="entry name" value="Uridine diphospho-N-Acetylenolpyruvylglucosamine reductase, MurB, C-terminal domain"/>
    <property type="match status" value="1"/>
</dbReference>
<dbReference type="InterPro" id="IPR006094">
    <property type="entry name" value="Oxid_FAD_bind_N"/>
</dbReference>
<dbReference type="PANTHER" id="PTHR21071:SF4">
    <property type="entry name" value="UDP-N-ACETYLENOLPYRUVOYLGLUCOSAMINE REDUCTASE"/>
    <property type="match status" value="1"/>
</dbReference>
<evidence type="ECO:0000256" key="11">
    <source>
        <dbReference type="ARBA" id="ARBA00022857"/>
    </source>
</evidence>
<dbReference type="OrthoDB" id="9804753at2"/>
<keyword evidence="12 19" id="KW-0133">Cell shape</keyword>
<dbReference type="InterPro" id="IPR011601">
    <property type="entry name" value="MurB_C"/>
</dbReference>
<accession>A0A255ZSV4</accession>
<comment type="caution">
    <text evidence="21">The sequence shown here is derived from an EMBL/GenBank/DDBJ whole genome shotgun (WGS) entry which is preliminary data.</text>
</comment>
<comment type="catalytic activity">
    <reaction evidence="18 19">
        <text>UDP-N-acetyl-alpha-D-muramate + NADP(+) = UDP-N-acetyl-3-O-(1-carboxyvinyl)-alpha-D-glucosamine + NADPH + H(+)</text>
        <dbReference type="Rhea" id="RHEA:12248"/>
        <dbReference type="ChEBI" id="CHEBI:15378"/>
        <dbReference type="ChEBI" id="CHEBI:57783"/>
        <dbReference type="ChEBI" id="CHEBI:58349"/>
        <dbReference type="ChEBI" id="CHEBI:68483"/>
        <dbReference type="ChEBI" id="CHEBI:70757"/>
        <dbReference type="EC" id="1.3.1.98"/>
    </reaction>
</comment>
<dbReference type="PANTHER" id="PTHR21071">
    <property type="entry name" value="UDP-N-ACETYLENOLPYRUVOYLGLUCOSAMINE REDUCTASE"/>
    <property type="match status" value="1"/>
</dbReference>
<evidence type="ECO:0000256" key="9">
    <source>
        <dbReference type="ARBA" id="ARBA00022630"/>
    </source>
</evidence>
<dbReference type="InterPro" id="IPR016169">
    <property type="entry name" value="FAD-bd_PCMH_sub2"/>
</dbReference>
<dbReference type="Gene3D" id="3.30.43.10">
    <property type="entry name" value="Uridine Diphospho-n-acetylenolpyruvylglucosamine Reductase, domain 2"/>
    <property type="match status" value="1"/>
</dbReference>
<dbReference type="GO" id="GO:0008360">
    <property type="term" value="P:regulation of cell shape"/>
    <property type="evidence" value="ECO:0007669"/>
    <property type="project" value="UniProtKB-KW"/>
</dbReference>
<evidence type="ECO:0000256" key="7">
    <source>
        <dbReference type="ARBA" id="ARBA00022490"/>
    </source>
</evidence>
<protein>
    <recommendedName>
        <fullName evidence="6 19">UDP-N-acetylenolpyruvoylglucosamine reductase</fullName>
        <ecNumber evidence="5 19">1.3.1.98</ecNumber>
    </recommendedName>
    <alternativeName>
        <fullName evidence="17 19">UDP-N-acetylmuramate dehydrogenase</fullName>
    </alternativeName>
</protein>
<dbReference type="HAMAP" id="MF_00037">
    <property type="entry name" value="MurB"/>
    <property type="match status" value="1"/>
</dbReference>
<dbReference type="UniPathway" id="UPA00219"/>
<comment type="subcellular location">
    <subcellularLocation>
        <location evidence="3 19">Cytoplasm</location>
    </subcellularLocation>
</comment>
<evidence type="ECO:0000256" key="15">
    <source>
        <dbReference type="ARBA" id="ARBA00023306"/>
    </source>
</evidence>
<evidence type="ECO:0000256" key="4">
    <source>
        <dbReference type="ARBA" id="ARBA00004752"/>
    </source>
</evidence>
<dbReference type="InterPro" id="IPR036318">
    <property type="entry name" value="FAD-bd_PCMH-like_sf"/>
</dbReference>
<keyword evidence="8 19" id="KW-0132">Cell division</keyword>
<dbReference type="SUPFAM" id="SSF56176">
    <property type="entry name" value="FAD-binding/transporter-associated domain-like"/>
    <property type="match status" value="1"/>
</dbReference>
<gene>
    <name evidence="19" type="primary">murB</name>
    <name evidence="21" type="ORF">CHX27_08270</name>
</gene>
<dbReference type="PROSITE" id="PS51387">
    <property type="entry name" value="FAD_PCMH"/>
    <property type="match status" value="1"/>
</dbReference>
<evidence type="ECO:0000256" key="5">
    <source>
        <dbReference type="ARBA" id="ARBA00012518"/>
    </source>
</evidence>
<dbReference type="Gene3D" id="3.90.78.10">
    <property type="entry name" value="UDP-N-acetylenolpyruvoylglucosamine reductase, C-terminal domain"/>
    <property type="match status" value="1"/>
</dbReference>
<comment type="similarity">
    <text evidence="19">Belongs to the MurB family.</text>
</comment>
<proteinExistence type="inferred from homology"/>
<dbReference type="EMBL" id="NOXX01000195">
    <property type="protein sequence ID" value="OYQ43955.1"/>
    <property type="molecule type" value="Genomic_DNA"/>
</dbReference>
<comment type="function">
    <text evidence="2 19">Cell wall formation.</text>
</comment>
<dbReference type="InterPro" id="IPR016166">
    <property type="entry name" value="FAD-bd_PCMH"/>
</dbReference>
<keyword evidence="11 19" id="KW-0521">NADP</keyword>
<feature type="active site" evidence="19">
    <location>
        <position position="160"/>
    </location>
</feature>
<dbReference type="GO" id="GO:0009252">
    <property type="term" value="P:peptidoglycan biosynthetic process"/>
    <property type="evidence" value="ECO:0007669"/>
    <property type="project" value="UniProtKB-UniRule"/>
</dbReference>
<keyword evidence="15 19" id="KW-0131">Cell cycle</keyword>
<evidence type="ECO:0000259" key="20">
    <source>
        <dbReference type="PROSITE" id="PS51387"/>
    </source>
</evidence>
<evidence type="ECO:0000256" key="19">
    <source>
        <dbReference type="HAMAP-Rule" id="MF_00037"/>
    </source>
</evidence>
<reference evidence="21 22" key="1">
    <citation type="submission" date="2017-07" db="EMBL/GenBank/DDBJ databases">
        <title>Flavobacterium cyanobacteriorum sp. nov., isolated from cyanobacterial aggregates in a eutrophic lake.</title>
        <authorList>
            <person name="Cai H."/>
        </authorList>
    </citation>
    <scope>NUCLEOTIDE SEQUENCE [LARGE SCALE GENOMIC DNA]</scope>
    <source>
        <strain evidence="21 22">TH167</strain>
    </source>
</reference>
<dbReference type="Pfam" id="PF02873">
    <property type="entry name" value="MurB_C"/>
    <property type="match status" value="1"/>
</dbReference>
<sequence length="285" mass="31963">MIVVPHHDLTEFNSYRIKAFCKTAYFPENVEDFVALFSNQSETRHIIGGGYNIILSKSYYEEEFIIVDEHFSKIELEADNTIMCEAGVSTIQMSEFALANSLSGVEIFYDIPSSIGGAVVMNAGASGEEIKDVLVKVLYLDLKTLELKVIHKDEINFQYRNSIFQKEGGKIVLKAWLKLQPSDYDSIRNKMDSVKEARWAKQPKEFPNAGSVFKRPPGFYVGPMIDELQLKGFRIGGAEVSKKHGGFIVNVGNATGADILGVIEHVKSKVLERFGVDLEIEQRII</sequence>
<evidence type="ECO:0000256" key="1">
    <source>
        <dbReference type="ARBA" id="ARBA00001974"/>
    </source>
</evidence>
<evidence type="ECO:0000313" key="21">
    <source>
        <dbReference type="EMBL" id="OYQ43955.1"/>
    </source>
</evidence>
<dbReference type="AlphaFoldDB" id="A0A255ZSV4"/>
<name>A0A255ZSV4_9FLAO</name>
<evidence type="ECO:0000256" key="2">
    <source>
        <dbReference type="ARBA" id="ARBA00003921"/>
    </source>
</evidence>
<dbReference type="Proteomes" id="UP000216035">
    <property type="component" value="Unassembled WGS sequence"/>
</dbReference>
<dbReference type="InterPro" id="IPR016167">
    <property type="entry name" value="FAD-bd_PCMH_sub1"/>
</dbReference>
<dbReference type="Pfam" id="PF01565">
    <property type="entry name" value="FAD_binding_4"/>
    <property type="match status" value="1"/>
</dbReference>
<keyword evidence="13 19" id="KW-0573">Peptidoglycan synthesis</keyword>
<evidence type="ECO:0000256" key="8">
    <source>
        <dbReference type="ARBA" id="ARBA00022618"/>
    </source>
</evidence>
<dbReference type="InterPro" id="IPR036635">
    <property type="entry name" value="MurB_C_sf"/>
</dbReference>
<feature type="domain" description="FAD-binding PCMH-type" evidence="20">
    <location>
        <begin position="17"/>
        <end position="182"/>
    </location>
</feature>
<keyword evidence="9 19" id="KW-0285">Flavoprotein</keyword>
<keyword evidence="22" id="KW-1185">Reference proteome</keyword>
<keyword evidence="7 19" id="KW-0963">Cytoplasm</keyword>
<keyword evidence="10 19" id="KW-0274">FAD</keyword>
<feature type="active site" description="Proton donor" evidence="19">
    <location>
        <position position="211"/>
    </location>
</feature>